<reference evidence="2" key="1">
    <citation type="submission" date="2016-10" db="EMBL/GenBank/DDBJ databases">
        <authorList>
            <person name="Varghese N."/>
            <person name="Submissions S."/>
        </authorList>
    </citation>
    <scope>NUCLEOTIDE SEQUENCE [LARGE SCALE GENOMIC DNA]</scope>
    <source>
        <strain evidence="2">DSM 25751</strain>
    </source>
</reference>
<name>A0A1H6UHU8_9LACT</name>
<accession>A0A1H6UHU8</accession>
<proteinExistence type="predicted"/>
<dbReference type="AlphaFoldDB" id="A0A1H6UHU8"/>
<evidence type="ECO:0008006" key="3">
    <source>
        <dbReference type="Google" id="ProtNLM"/>
    </source>
</evidence>
<evidence type="ECO:0000313" key="1">
    <source>
        <dbReference type="EMBL" id="SEI90314.1"/>
    </source>
</evidence>
<gene>
    <name evidence="1" type="ORF">SAMN04488113_1319</name>
</gene>
<dbReference type="STRING" id="1130080.SAMN04488113_1319"/>
<keyword evidence="2" id="KW-1185">Reference proteome</keyword>
<dbReference type="EMBL" id="FNYW01000031">
    <property type="protein sequence ID" value="SEI90314.1"/>
    <property type="molecule type" value="Genomic_DNA"/>
</dbReference>
<sequence length="88" mass="10355">MRNMDDLMIEFYKSKDEQEFIERWEKKNGSLNEEQMDELYAGIAEAIDAAIKSDQHKLGETFVYEGVPVGRSDFNTFYSLYIFEAPRD</sequence>
<evidence type="ECO:0000313" key="2">
    <source>
        <dbReference type="Proteomes" id="UP000198564"/>
    </source>
</evidence>
<dbReference type="Proteomes" id="UP000198564">
    <property type="component" value="Unassembled WGS sequence"/>
</dbReference>
<protein>
    <recommendedName>
        <fullName evidence="3">Cystine transport system permease protein</fullName>
    </recommendedName>
</protein>
<organism evidence="1 2">
    <name type="scientific">Alkalibacterium gilvum</name>
    <dbReference type="NCBI Taxonomy" id="1130080"/>
    <lineage>
        <taxon>Bacteria</taxon>
        <taxon>Bacillati</taxon>
        <taxon>Bacillota</taxon>
        <taxon>Bacilli</taxon>
        <taxon>Lactobacillales</taxon>
        <taxon>Carnobacteriaceae</taxon>
        <taxon>Alkalibacterium</taxon>
    </lineage>
</organism>